<accession>A0A8J3Z4L2</accession>
<dbReference type="Gene3D" id="1.10.10.10">
    <property type="entry name" value="Winged helix-like DNA-binding domain superfamily/Winged helix DNA-binding domain"/>
    <property type="match status" value="1"/>
</dbReference>
<evidence type="ECO:0000313" key="9">
    <source>
        <dbReference type="Proteomes" id="UP000612585"/>
    </source>
</evidence>
<dbReference type="GO" id="GO:0003677">
    <property type="term" value="F:DNA binding"/>
    <property type="evidence" value="ECO:0007669"/>
    <property type="project" value="UniProtKB-UniRule"/>
</dbReference>
<comment type="similarity">
    <text evidence="1">Belongs to the AfsR/DnrI/RedD regulatory family.</text>
</comment>
<comment type="caution">
    <text evidence="8">The sequence shown here is derived from an EMBL/GenBank/DDBJ whole genome shotgun (WGS) entry which is preliminary data.</text>
</comment>
<proteinExistence type="inferred from homology"/>
<evidence type="ECO:0000256" key="3">
    <source>
        <dbReference type="ARBA" id="ARBA00023125"/>
    </source>
</evidence>
<name>A0A8J3Z4L2_9ACTN</name>
<evidence type="ECO:0000256" key="5">
    <source>
        <dbReference type="PROSITE-ProRule" id="PRU00339"/>
    </source>
</evidence>
<dbReference type="InterPro" id="IPR001867">
    <property type="entry name" value="OmpR/PhoB-type_DNA-bd"/>
</dbReference>
<dbReference type="InterPro" id="IPR016032">
    <property type="entry name" value="Sig_transdc_resp-reg_C-effctor"/>
</dbReference>
<dbReference type="InterPro" id="IPR036388">
    <property type="entry name" value="WH-like_DNA-bd_sf"/>
</dbReference>
<dbReference type="PANTHER" id="PTHR35807:SF1">
    <property type="entry name" value="TRANSCRIPTIONAL REGULATOR REDD"/>
    <property type="match status" value="1"/>
</dbReference>
<keyword evidence="4" id="KW-0804">Transcription</keyword>
<evidence type="ECO:0000256" key="4">
    <source>
        <dbReference type="ARBA" id="ARBA00023163"/>
    </source>
</evidence>
<dbReference type="InterPro" id="IPR002182">
    <property type="entry name" value="NB-ARC"/>
</dbReference>
<dbReference type="PANTHER" id="PTHR35807">
    <property type="entry name" value="TRANSCRIPTIONAL REGULATOR REDD-RELATED"/>
    <property type="match status" value="1"/>
</dbReference>
<dbReference type="CDD" id="cd15831">
    <property type="entry name" value="BTAD"/>
    <property type="match status" value="1"/>
</dbReference>
<feature type="domain" description="OmpR/PhoB-type" evidence="7">
    <location>
        <begin position="14"/>
        <end position="111"/>
    </location>
</feature>
<evidence type="ECO:0000256" key="1">
    <source>
        <dbReference type="ARBA" id="ARBA00005820"/>
    </source>
</evidence>
<feature type="DNA-binding region" description="OmpR/PhoB-type" evidence="6">
    <location>
        <begin position="14"/>
        <end position="111"/>
    </location>
</feature>
<dbReference type="InterPro" id="IPR005158">
    <property type="entry name" value="BTAD"/>
</dbReference>
<dbReference type="Gene3D" id="1.25.40.10">
    <property type="entry name" value="Tetratricopeptide repeat domain"/>
    <property type="match status" value="2"/>
</dbReference>
<dbReference type="SUPFAM" id="SSF46894">
    <property type="entry name" value="C-terminal effector domain of the bipartite response regulators"/>
    <property type="match status" value="1"/>
</dbReference>
<protein>
    <submittedName>
        <fullName evidence="8">SARP family transcriptional regulator</fullName>
    </submittedName>
</protein>
<keyword evidence="9" id="KW-1185">Reference proteome</keyword>
<evidence type="ECO:0000313" key="8">
    <source>
        <dbReference type="EMBL" id="GIJ54860.1"/>
    </source>
</evidence>
<dbReference type="Gene3D" id="3.40.50.300">
    <property type="entry name" value="P-loop containing nucleotide triphosphate hydrolases"/>
    <property type="match status" value="1"/>
</dbReference>
<dbReference type="PRINTS" id="PR00364">
    <property type="entry name" value="DISEASERSIST"/>
</dbReference>
<keyword evidence="2" id="KW-0805">Transcription regulation</keyword>
<dbReference type="SUPFAM" id="SSF48452">
    <property type="entry name" value="TPR-like"/>
    <property type="match status" value="3"/>
</dbReference>
<feature type="repeat" description="TPR" evidence="5">
    <location>
        <begin position="823"/>
        <end position="856"/>
    </location>
</feature>
<keyword evidence="5" id="KW-0802">TPR repeat</keyword>
<dbReference type="PROSITE" id="PS51755">
    <property type="entry name" value="OMPR_PHOB"/>
    <property type="match status" value="1"/>
</dbReference>
<dbReference type="GO" id="GO:0043531">
    <property type="term" value="F:ADP binding"/>
    <property type="evidence" value="ECO:0007669"/>
    <property type="project" value="InterPro"/>
</dbReference>
<evidence type="ECO:0000256" key="6">
    <source>
        <dbReference type="PROSITE-ProRule" id="PRU01091"/>
    </source>
</evidence>
<dbReference type="SMART" id="SM01043">
    <property type="entry name" value="BTAD"/>
    <property type="match status" value="1"/>
</dbReference>
<dbReference type="SMART" id="SM00028">
    <property type="entry name" value="TPR"/>
    <property type="match status" value="3"/>
</dbReference>
<gene>
    <name evidence="8" type="ORF">Vau01_023760</name>
</gene>
<sequence length="955" mass="103293">MPVGYSRRIAEGGWGASDHRPVRITVLGRVRATVEGTPLPVGPRKQRLLLAVLVGRGGETVPVGELTEALWGGSPPPSAAENLRSYVHGLRRVLGSALLGGNGRIGYRLTTDDLTVDATEFLALAAEGERALAAGDPVTAGSRLREALGLWQGPPFADLGDVPALALEAARLEESRVLAVERRIEADLRAGAAADLVGELTTLVAQYPYRERFVEQLMLALYRSGRHVDALDVYRRTRAALRGDLGVEPGSGLADLQQAVLRRDPRLDRPDPVPAGLAGSLPARVGPAALPRDVPGFAGRTAELAWLDATLTPDADPEPTGVAVLSGTAGVGKTTLAVHWAHRVRERFPSGQLYVNLRGFDPTGPAVPPAEAVHVLLEALDVPPAEVPQDLQARTALYRTLLADRRMLIVLDNAGNAEQVRALLPGTRSCAVIVTSRHRLTGLVAIDDARPLVLDLLTDAEAMDLLRRRLGGDRVAREQAALRELVTRCARLPLALVIVAARAATEPDRPVATILATLRVGGDRLGAFTVDDDVRSDVRTVFSWSYRTLSDGAARLFRLVSLAFGAEFAGPAAASLAGVDEAETRLLLTELTRAHLLTEKAPGRYTVHDLLRAYAAELAADVDAAADRAAAVERLLDHYLHTAFAAAMRLHPNRDPIPLDPPRAGVTVPPVPTAEDAMVWFEAEYRVLLAIPGRPEVARTAVWRLAWTTWDFFNRRGYWTDWAALQQAAIAAAEATGDLAGRAASHRGLALAYGPLRRYPELAEHLGRSLELFRVLGDEVGEAHVHFTYSWLYEQLGEDEDAVVEAEHALRLFESAGHRFGQAQALNAVGWRYAQLGAYERALSYCERALDLLEKLGDRYGQAATSDSLGFANHRLGRYATAIACYGRALALFRDIDDRLNEAEALRHLGECHHAAGDDAAAGDAWRASLRLLEELKHDGAEEVRRRIAALPPHS</sequence>
<dbReference type="Pfam" id="PF03704">
    <property type="entry name" value="BTAD"/>
    <property type="match status" value="1"/>
</dbReference>
<organism evidence="8 9">
    <name type="scientific">Virgisporangium aurantiacum</name>
    <dbReference type="NCBI Taxonomy" id="175570"/>
    <lineage>
        <taxon>Bacteria</taxon>
        <taxon>Bacillati</taxon>
        <taxon>Actinomycetota</taxon>
        <taxon>Actinomycetes</taxon>
        <taxon>Micromonosporales</taxon>
        <taxon>Micromonosporaceae</taxon>
        <taxon>Virgisporangium</taxon>
    </lineage>
</organism>
<dbReference type="EMBL" id="BOPG01000012">
    <property type="protein sequence ID" value="GIJ54860.1"/>
    <property type="molecule type" value="Genomic_DNA"/>
</dbReference>
<keyword evidence="3 6" id="KW-0238">DNA-binding</keyword>
<dbReference type="InterPro" id="IPR027417">
    <property type="entry name" value="P-loop_NTPase"/>
</dbReference>
<dbReference type="AlphaFoldDB" id="A0A8J3Z4L2"/>
<dbReference type="InterPro" id="IPR019734">
    <property type="entry name" value="TPR_rpt"/>
</dbReference>
<dbReference type="InterPro" id="IPR051677">
    <property type="entry name" value="AfsR-DnrI-RedD_regulator"/>
</dbReference>
<evidence type="ECO:0000256" key="2">
    <source>
        <dbReference type="ARBA" id="ARBA00023015"/>
    </source>
</evidence>
<dbReference type="GO" id="GO:0006355">
    <property type="term" value="P:regulation of DNA-templated transcription"/>
    <property type="evidence" value="ECO:0007669"/>
    <property type="project" value="InterPro"/>
</dbReference>
<dbReference type="Pfam" id="PF13424">
    <property type="entry name" value="TPR_12"/>
    <property type="match status" value="1"/>
</dbReference>
<evidence type="ECO:0000259" key="7">
    <source>
        <dbReference type="PROSITE" id="PS51755"/>
    </source>
</evidence>
<dbReference type="PROSITE" id="PS50005">
    <property type="entry name" value="TPR"/>
    <property type="match status" value="1"/>
</dbReference>
<dbReference type="InterPro" id="IPR011990">
    <property type="entry name" value="TPR-like_helical_dom_sf"/>
</dbReference>
<dbReference type="GO" id="GO:0000160">
    <property type="term" value="P:phosphorelay signal transduction system"/>
    <property type="evidence" value="ECO:0007669"/>
    <property type="project" value="InterPro"/>
</dbReference>
<dbReference type="SMART" id="SM00862">
    <property type="entry name" value="Trans_reg_C"/>
    <property type="match status" value="1"/>
</dbReference>
<reference evidence="8" key="1">
    <citation type="submission" date="2021-01" db="EMBL/GenBank/DDBJ databases">
        <title>Whole genome shotgun sequence of Virgisporangium aurantiacum NBRC 16421.</title>
        <authorList>
            <person name="Komaki H."/>
            <person name="Tamura T."/>
        </authorList>
    </citation>
    <scope>NUCLEOTIDE SEQUENCE</scope>
    <source>
        <strain evidence="8">NBRC 16421</strain>
    </source>
</reference>
<dbReference type="RefSeq" id="WP_203990615.1">
    <property type="nucleotide sequence ID" value="NZ_BOPG01000012.1"/>
</dbReference>
<dbReference type="Pfam" id="PF00931">
    <property type="entry name" value="NB-ARC"/>
    <property type="match status" value="1"/>
</dbReference>
<dbReference type="SUPFAM" id="SSF52540">
    <property type="entry name" value="P-loop containing nucleoside triphosphate hydrolases"/>
    <property type="match status" value="1"/>
</dbReference>
<dbReference type="Proteomes" id="UP000612585">
    <property type="component" value="Unassembled WGS sequence"/>
</dbReference>